<organism evidence="2 3">
    <name type="scientific">Pseudonocardia alaniniphila</name>
    <dbReference type="NCBI Taxonomy" id="75291"/>
    <lineage>
        <taxon>Bacteria</taxon>
        <taxon>Bacillati</taxon>
        <taxon>Actinomycetota</taxon>
        <taxon>Actinomycetes</taxon>
        <taxon>Pseudonocardiales</taxon>
        <taxon>Pseudonocardiaceae</taxon>
        <taxon>Pseudonocardia</taxon>
    </lineage>
</organism>
<reference evidence="2 3" key="1">
    <citation type="submission" date="2022-03" db="EMBL/GenBank/DDBJ databases">
        <title>Pseudonocardia alaer sp. nov., a novel actinomycete isolated from reed forest soil.</title>
        <authorList>
            <person name="Wang L."/>
        </authorList>
    </citation>
    <scope>NUCLEOTIDE SEQUENCE [LARGE SCALE GENOMIC DNA]</scope>
    <source>
        <strain evidence="2 3">Y-16303</strain>
    </source>
</reference>
<feature type="region of interest" description="Disordered" evidence="1">
    <location>
        <begin position="419"/>
        <end position="448"/>
    </location>
</feature>
<feature type="region of interest" description="Disordered" evidence="1">
    <location>
        <begin position="262"/>
        <end position="331"/>
    </location>
</feature>
<dbReference type="RefSeq" id="WP_241039036.1">
    <property type="nucleotide sequence ID" value="NZ_JAKXMK010000019.1"/>
</dbReference>
<evidence type="ECO:0008006" key="4">
    <source>
        <dbReference type="Google" id="ProtNLM"/>
    </source>
</evidence>
<protein>
    <recommendedName>
        <fullName evidence="4">Basic proline-rich protein</fullName>
    </recommendedName>
</protein>
<name>A0ABS9TJ03_9PSEU</name>
<feature type="compositionally biased region" description="Pro residues" evidence="1">
    <location>
        <begin position="150"/>
        <end position="175"/>
    </location>
</feature>
<proteinExistence type="predicted"/>
<accession>A0ABS9TJ03</accession>
<keyword evidence="3" id="KW-1185">Reference proteome</keyword>
<feature type="region of interest" description="Disordered" evidence="1">
    <location>
        <begin position="150"/>
        <end position="201"/>
    </location>
</feature>
<feature type="compositionally biased region" description="Pro residues" evidence="1">
    <location>
        <begin position="304"/>
        <end position="315"/>
    </location>
</feature>
<sequence>MRPPADPYDTGPLEIDPLRAVLAGLLRTPGARAAHAVDSRRGMIVAELGLTAESDGAAIVQLARAAAPVASGADGLDDMVVSTRGSVHLLRECDEPGTFLHVRLDREKADVEAARRALRVAGLQQVVQAVRMRVEAATAAPVAPPAPPALPAPPAPAAPLAPVASPAPRPSPSPRPVGSGRPGPPRPAPAPMQFRVPNYVPAPTPAPAAPAVSTGSAWPPAPAPVHAPGAVQAWAPVTATAVQSGGTPHPLTGSAPVPLVVGAQAPLPGGASGQPLATQAPTPEWSPGSPPVALPAGASAPQPGHAPEPPHPLAPAPGHASEQPPSAARGWMPAGASALLSSAGLEPVPHVQAPEPGGVPEPQPAVAVVAGPSPVPLPRRVPGRPPAEQQPALVTLTGLRPVTSTGALAVLALQEVEQRDAEARNAGPRTERPRRVPSPRPRPPNVAADGVLKQAWAEDLDALRRVLAGLRRLA</sequence>
<gene>
    <name evidence="2" type="ORF">MMF94_22125</name>
</gene>
<dbReference type="EMBL" id="JAKXMK010000019">
    <property type="protein sequence ID" value="MCH6168398.1"/>
    <property type="molecule type" value="Genomic_DNA"/>
</dbReference>
<evidence type="ECO:0000313" key="3">
    <source>
        <dbReference type="Proteomes" id="UP001299970"/>
    </source>
</evidence>
<comment type="caution">
    <text evidence="2">The sequence shown here is derived from an EMBL/GenBank/DDBJ whole genome shotgun (WGS) entry which is preliminary data.</text>
</comment>
<dbReference type="Proteomes" id="UP001299970">
    <property type="component" value="Unassembled WGS sequence"/>
</dbReference>
<evidence type="ECO:0000256" key="1">
    <source>
        <dbReference type="SAM" id="MobiDB-lite"/>
    </source>
</evidence>
<evidence type="ECO:0000313" key="2">
    <source>
        <dbReference type="EMBL" id="MCH6168398.1"/>
    </source>
</evidence>
<feature type="compositionally biased region" description="Basic and acidic residues" evidence="1">
    <location>
        <begin position="419"/>
        <end position="434"/>
    </location>
</feature>